<reference evidence="1" key="1">
    <citation type="submission" date="2020-02" db="EMBL/GenBank/DDBJ databases">
        <title>Genome sequencing of the panga catfish, Pangasius djambal.</title>
        <authorList>
            <person name="Wen M."/>
            <person name="Zahm M."/>
            <person name="Roques C."/>
            <person name="Cabau C."/>
            <person name="Klopp C."/>
            <person name="Donnadieu C."/>
            <person name="Jouanno E."/>
            <person name="Avarre J.-C."/>
            <person name="Campet M."/>
            <person name="Ha T."/>
            <person name="Dugue R."/>
            <person name="Lampietro C."/>
            <person name="Louis A."/>
            <person name="Herpin A."/>
            <person name="Echchiki A."/>
            <person name="Berthelot C."/>
            <person name="Parey E."/>
            <person name="Roest-Crollius H."/>
            <person name="Braasch I."/>
            <person name="Postlethwait J.H."/>
            <person name="Bobe J."/>
            <person name="Montfort J."/>
            <person name="Bouchez O."/>
            <person name="Begum T."/>
            <person name="Schartl M."/>
            <person name="Gustiano R."/>
            <person name="Guiguen Y."/>
        </authorList>
    </citation>
    <scope>NUCLEOTIDE SEQUENCE</scope>
    <source>
        <strain evidence="1">Pdj_M5554</strain>
    </source>
</reference>
<dbReference type="Proteomes" id="UP000830395">
    <property type="component" value="Chromosome 26"/>
</dbReference>
<keyword evidence="2" id="KW-1185">Reference proteome</keyword>
<dbReference type="EMBL" id="CM041000">
    <property type="protein sequence ID" value="MCJ8748050.1"/>
    <property type="molecule type" value="Genomic_DNA"/>
</dbReference>
<organism evidence="1 2">
    <name type="scientific">Pangasius djambal</name>
    <dbReference type="NCBI Taxonomy" id="1691987"/>
    <lineage>
        <taxon>Eukaryota</taxon>
        <taxon>Metazoa</taxon>
        <taxon>Chordata</taxon>
        <taxon>Craniata</taxon>
        <taxon>Vertebrata</taxon>
        <taxon>Euteleostomi</taxon>
        <taxon>Actinopterygii</taxon>
        <taxon>Neopterygii</taxon>
        <taxon>Teleostei</taxon>
        <taxon>Ostariophysi</taxon>
        <taxon>Siluriformes</taxon>
        <taxon>Pangasiidae</taxon>
        <taxon>Pangasius</taxon>
    </lineage>
</organism>
<sequence length="209" mass="23676">MSEKILLRLLKHPNVIQELKFNEKNKKAPEHYLYVRNRPVDYFILILQGKVEVEAGKDGMKFEAGGFSSYGMMALTASPENKSPPRPYGLNHSDSLNRSDRNEAINPPLGSSNNQLNSFLQIYTPDYTVRAITDLLYVKVTRQQYQNAVMASHMEKTPQPSDSEYTKIELTLSELHDGVADETDILLNQTQNCVAHKKANHMVHNEGTV</sequence>
<protein>
    <submittedName>
        <fullName evidence="1">Uncharacterized protein</fullName>
    </submittedName>
</protein>
<evidence type="ECO:0000313" key="2">
    <source>
        <dbReference type="Proteomes" id="UP000830395"/>
    </source>
</evidence>
<accession>A0ACC5ZJH7</accession>
<gene>
    <name evidence="1" type="ORF">PDJAM_G00160480</name>
</gene>
<comment type="caution">
    <text evidence="1">The sequence shown here is derived from an EMBL/GenBank/DDBJ whole genome shotgun (WGS) entry which is preliminary data.</text>
</comment>
<name>A0ACC5ZJH7_9TELE</name>
<proteinExistence type="predicted"/>
<evidence type="ECO:0000313" key="1">
    <source>
        <dbReference type="EMBL" id="MCJ8748050.1"/>
    </source>
</evidence>